<reference evidence="1 2" key="1">
    <citation type="submission" date="2016-10" db="EMBL/GenBank/DDBJ databases">
        <authorList>
            <person name="de Groot N.N."/>
        </authorList>
    </citation>
    <scope>NUCLEOTIDE SEQUENCE [LARGE SCALE GENOMIC DNA]</scope>
    <source>
        <strain evidence="1 2">CGMCC 1.10457</strain>
    </source>
</reference>
<accession>A0A1I6LQ48</accession>
<dbReference type="Proteomes" id="UP000199062">
    <property type="component" value="Unassembled WGS sequence"/>
</dbReference>
<protein>
    <recommendedName>
        <fullName evidence="3">Halobacterial output domain-containing protein</fullName>
    </recommendedName>
</protein>
<organism evidence="1 2">
    <name type="scientific">Halomicrobium zhouii</name>
    <dbReference type="NCBI Taxonomy" id="767519"/>
    <lineage>
        <taxon>Archaea</taxon>
        <taxon>Methanobacteriati</taxon>
        <taxon>Methanobacteriota</taxon>
        <taxon>Stenosarchaea group</taxon>
        <taxon>Halobacteria</taxon>
        <taxon>Halobacteriales</taxon>
        <taxon>Haloarculaceae</taxon>
        <taxon>Halomicrobium</taxon>
    </lineage>
</organism>
<dbReference type="EMBL" id="FOZK01000003">
    <property type="protein sequence ID" value="SFS05604.1"/>
    <property type="molecule type" value="Genomic_DNA"/>
</dbReference>
<proteinExistence type="predicted"/>
<evidence type="ECO:0000313" key="1">
    <source>
        <dbReference type="EMBL" id="SFS05604.1"/>
    </source>
</evidence>
<dbReference type="OrthoDB" id="191810at2157"/>
<dbReference type="AlphaFoldDB" id="A0A1I6LQ48"/>
<sequence>MAPTVVDPTDRAALAEALEQFADAVTERDDGTLVAEFGATAHFAVEPDGSVDAGMPLHEFDGPADTIAFDHDAGSVDVEFDADSRAVVYTFRRP</sequence>
<name>A0A1I6LQ48_9EURY</name>
<evidence type="ECO:0008006" key="3">
    <source>
        <dbReference type="Google" id="ProtNLM"/>
    </source>
</evidence>
<evidence type="ECO:0000313" key="2">
    <source>
        <dbReference type="Proteomes" id="UP000199062"/>
    </source>
</evidence>
<gene>
    <name evidence="1" type="ORF">SAMN05216559_2885</name>
</gene>
<keyword evidence="2" id="KW-1185">Reference proteome</keyword>
<dbReference type="STRING" id="767519.SAMN05216559_2885"/>
<dbReference type="RefSeq" id="WP_089817253.1">
    <property type="nucleotide sequence ID" value="NZ_FOZK01000003.1"/>
</dbReference>